<evidence type="ECO:0000256" key="2">
    <source>
        <dbReference type="SAM" id="Phobius"/>
    </source>
</evidence>
<sequence>MSLPFFLLCTIIALIPIVLSLNITLESAPKAIQGTPILLRWAQNDPIEFVLGAFTVDEHVAASANQVVANFTADRKVNMTLNCTTLFGPGEPDCILLAWLPQAQPRNNFAESEPFSVTSGSYTNVAMPSESTPSRSTFPITSPTASNPTTSNSLSSASGDTYSLVSPSGSGTAQSTTKAIPTEAVVGAVIGSFVLLSIVSAAAFIILWRRRNRKLKESAPSRAFWRYLDRKGPPISRRPVREPLPAYTAQGRTFQRPAVRPPPLRLPE</sequence>
<proteinExistence type="predicted"/>
<accession>A0A284R7F9</accession>
<feature type="region of interest" description="Disordered" evidence="1">
    <location>
        <begin position="126"/>
        <end position="177"/>
    </location>
</feature>
<evidence type="ECO:0008006" key="6">
    <source>
        <dbReference type="Google" id="ProtNLM"/>
    </source>
</evidence>
<feature type="compositionally biased region" description="Low complexity" evidence="1">
    <location>
        <begin position="141"/>
        <end position="158"/>
    </location>
</feature>
<evidence type="ECO:0000313" key="5">
    <source>
        <dbReference type="Proteomes" id="UP000219338"/>
    </source>
</evidence>
<feature type="region of interest" description="Disordered" evidence="1">
    <location>
        <begin position="234"/>
        <end position="268"/>
    </location>
</feature>
<keyword evidence="2" id="KW-1133">Transmembrane helix</keyword>
<dbReference type="AlphaFoldDB" id="A0A284R7F9"/>
<keyword evidence="3" id="KW-0732">Signal</keyword>
<feature type="compositionally biased region" description="Pro residues" evidence="1">
    <location>
        <begin position="259"/>
        <end position="268"/>
    </location>
</feature>
<protein>
    <recommendedName>
        <fullName evidence="6">Mid2 domain-containing protein</fullName>
    </recommendedName>
</protein>
<dbReference type="OMA" id="KGPPISR"/>
<keyword evidence="2" id="KW-0472">Membrane</keyword>
<evidence type="ECO:0000313" key="4">
    <source>
        <dbReference type="EMBL" id="SJL04656.1"/>
    </source>
</evidence>
<reference evidence="5" key="1">
    <citation type="journal article" date="2017" name="Nat. Ecol. Evol.">
        <title>Genome expansion and lineage-specific genetic innovations in the forest pathogenic fungi Armillaria.</title>
        <authorList>
            <person name="Sipos G."/>
            <person name="Prasanna A.N."/>
            <person name="Walter M.C."/>
            <person name="O'Connor E."/>
            <person name="Balint B."/>
            <person name="Krizsan K."/>
            <person name="Kiss B."/>
            <person name="Hess J."/>
            <person name="Varga T."/>
            <person name="Slot J."/>
            <person name="Riley R."/>
            <person name="Boka B."/>
            <person name="Rigling D."/>
            <person name="Barry K."/>
            <person name="Lee J."/>
            <person name="Mihaltcheva S."/>
            <person name="LaButti K."/>
            <person name="Lipzen A."/>
            <person name="Waldron R."/>
            <person name="Moloney N.M."/>
            <person name="Sperisen C."/>
            <person name="Kredics L."/>
            <person name="Vagvoelgyi C."/>
            <person name="Patrignani A."/>
            <person name="Fitzpatrick D."/>
            <person name="Nagy I."/>
            <person name="Doyle S."/>
            <person name="Anderson J.B."/>
            <person name="Grigoriev I.V."/>
            <person name="Gueldener U."/>
            <person name="Muensterkoetter M."/>
            <person name="Nagy L.G."/>
        </authorList>
    </citation>
    <scope>NUCLEOTIDE SEQUENCE [LARGE SCALE GENOMIC DNA]</scope>
    <source>
        <strain evidence="5">C18/9</strain>
    </source>
</reference>
<organism evidence="4 5">
    <name type="scientific">Armillaria ostoyae</name>
    <name type="common">Armillaria root rot fungus</name>
    <dbReference type="NCBI Taxonomy" id="47428"/>
    <lineage>
        <taxon>Eukaryota</taxon>
        <taxon>Fungi</taxon>
        <taxon>Dikarya</taxon>
        <taxon>Basidiomycota</taxon>
        <taxon>Agaricomycotina</taxon>
        <taxon>Agaricomycetes</taxon>
        <taxon>Agaricomycetidae</taxon>
        <taxon>Agaricales</taxon>
        <taxon>Marasmiineae</taxon>
        <taxon>Physalacriaceae</taxon>
        <taxon>Armillaria</taxon>
    </lineage>
</organism>
<feature type="compositionally biased region" description="Polar residues" evidence="1">
    <location>
        <begin position="159"/>
        <end position="177"/>
    </location>
</feature>
<keyword evidence="5" id="KW-1185">Reference proteome</keyword>
<dbReference type="OrthoDB" id="3011045at2759"/>
<dbReference type="EMBL" id="FUEG01000005">
    <property type="protein sequence ID" value="SJL04656.1"/>
    <property type="molecule type" value="Genomic_DNA"/>
</dbReference>
<feature type="chain" id="PRO_5012222130" description="Mid2 domain-containing protein" evidence="3">
    <location>
        <begin position="21"/>
        <end position="268"/>
    </location>
</feature>
<keyword evidence="2" id="KW-0812">Transmembrane</keyword>
<dbReference type="Proteomes" id="UP000219338">
    <property type="component" value="Unassembled WGS sequence"/>
</dbReference>
<evidence type="ECO:0000256" key="3">
    <source>
        <dbReference type="SAM" id="SignalP"/>
    </source>
</evidence>
<feature type="compositionally biased region" description="Polar residues" evidence="1">
    <location>
        <begin position="126"/>
        <end position="140"/>
    </location>
</feature>
<feature type="transmembrane region" description="Helical" evidence="2">
    <location>
        <begin position="184"/>
        <end position="208"/>
    </location>
</feature>
<name>A0A284R7F9_ARMOS</name>
<feature type="signal peptide" evidence="3">
    <location>
        <begin position="1"/>
        <end position="20"/>
    </location>
</feature>
<evidence type="ECO:0000256" key="1">
    <source>
        <dbReference type="SAM" id="MobiDB-lite"/>
    </source>
</evidence>
<gene>
    <name evidence="4" type="ORF">ARMOST_08024</name>
</gene>